<dbReference type="SUPFAM" id="SSF50494">
    <property type="entry name" value="Trypsin-like serine proteases"/>
    <property type="match status" value="1"/>
</dbReference>
<dbReference type="AlphaFoldDB" id="Q6VPT1"/>
<keyword evidence="1" id="KW-1015">Disulfide bond</keyword>
<comment type="similarity">
    <text evidence="2">Belongs to the peptidase S1 family. CLIP subfamily.</text>
</comment>
<dbReference type="SMART" id="SM00020">
    <property type="entry name" value="Tryp_SPc"/>
    <property type="match status" value="1"/>
</dbReference>
<dbReference type="VEuPathDB" id="VectorBase:SSCA005588"/>
<dbReference type="InterPro" id="IPR051487">
    <property type="entry name" value="Ser/Thr_Proteases_Immune/Dev"/>
</dbReference>
<dbReference type="GO" id="GO:0004252">
    <property type="term" value="F:serine-type endopeptidase activity"/>
    <property type="evidence" value="ECO:0007669"/>
    <property type="project" value="InterPro"/>
</dbReference>
<evidence type="ECO:0000256" key="2">
    <source>
        <dbReference type="ARBA" id="ARBA00024195"/>
    </source>
</evidence>
<feature type="domain" description="Peptidase S1" evidence="3">
    <location>
        <begin position="15"/>
        <end position="230"/>
    </location>
</feature>
<evidence type="ECO:0000256" key="1">
    <source>
        <dbReference type="ARBA" id="ARBA00023157"/>
    </source>
</evidence>
<evidence type="ECO:0000259" key="3">
    <source>
        <dbReference type="PROSITE" id="PS50240"/>
    </source>
</evidence>
<dbReference type="Gene3D" id="2.40.10.10">
    <property type="entry name" value="Trypsin-like serine proteases"/>
    <property type="match status" value="1"/>
</dbReference>
<organism evidence="4">
    <name type="scientific">Sarcoptes scabiei</name>
    <name type="common">Itch mite</name>
    <name type="synonym">Acarus scabiei</name>
    <dbReference type="NCBI Taxonomy" id="52283"/>
    <lineage>
        <taxon>Eukaryota</taxon>
        <taxon>Metazoa</taxon>
        <taxon>Ecdysozoa</taxon>
        <taxon>Arthropoda</taxon>
        <taxon>Chelicerata</taxon>
        <taxon>Arachnida</taxon>
        <taxon>Acari</taxon>
        <taxon>Acariformes</taxon>
        <taxon>Sarcoptiformes</taxon>
        <taxon>Astigmata</taxon>
        <taxon>Psoroptidia</taxon>
        <taxon>Sarcoptoidea</taxon>
        <taxon>Sarcoptidae</taxon>
        <taxon>Sarcoptinae</taxon>
        <taxon>Sarcoptes</taxon>
    </lineage>
</organism>
<protein>
    <submittedName>
        <fullName evidence="4">Group 3 allergen SMIPP-S Yv5001A04</fullName>
    </submittedName>
</protein>
<sequence>SVPNMAIYILPNKAINLGLVSNNTWEPWPVGIINKANHFCGGAIVSPNAVVTAASCVMDNDPQGVKIHYNSTQREYGYKEVLVKSIFSYSGFTMTTPPKDDIAVLITQEPMSLNDKTSKKIDLPSQGSCPAVGSMVLVSGWGAQEDNPHLSNVLKHANFSVKSVDQTNKRFTAGDSGVALEYGDNGDPGVQNMQLVGVGLWRWGLYTSSKDPSYFTAVGCYADWIKSIINKNK</sequence>
<dbReference type="InterPro" id="IPR009003">
    <property type="entry name" value="Peptidase_S1_PA"/>
</dbReference>
<dbReference type="InterPro" id="IPR001254">
    <property type="entry name" value="Trypsin_dom"/>
</dbReference>
<name>Q6VPT1_SARSC</name>
<feature type="non-terminal residue" evidence="4">
    <location>
        <position position="1"/>
    </location>
</feature>
<accession>Q6VPT1</accession>
<dbReference type="InterPro" id="IPR043504">
    <property type="entry name" value="Peptidase_S1_PA_chymotrypsin"/>
</dbReference>
<proteinExistence type="evidence at transcript level"/>
<dbReference type="OrthoDB" id="6432550at2759"/>
<dbReference type="EMBL" id="AY333086">
    <property type="protein sequence ID" value="AAR14096.1"/>
    <property type="molecule type" value="mRNA"/>
</dbReference>
<dbReference type="Pfam" id="PF00089">
    <property type="entry name" value="Trypsin"/>
    <property type="match status" value="1"/>
</dbReference>
<reference evidence="4" key="1">
    <citation type="journal article" date="2003" name="J. Invest. Dermatol.">
        <title>Mechanisms for a novel immune evasion strategy in the scabies mite sarcoptes scabiei: a multigene family of inactivated serine proteases.</title>
        <authorList>
            <person name="Holt D.C."/>
            <person name="Fischer K."/>
            <person name="Allen G.E."/>
            <person name="Wilson D."/>
            <person name="Wilson P."/>
            <person name="Slade R."/>
            <person name="Currie B.J."/>
            <person name="Walton S.F."/>
            <person name="Kemp D.J."/>
        </authorList>
    </citation>
    <scope>NUCLEOTIDE SEQUENCE</scope>
</reference>
<dbReference type="PROSITE" id="PS50240">
    <property type="entry name" value="TRYPSIN_DOM"/>
    <property type="match status" value="1"/>
</dbReference>
<evidence type="ECO:0000313" key="4">
    <source>
        <dbReference type="EMBL" id="AAR14096.1"/>
    </source>
</evidence>
<dbReference type="GO" id="GO:0006508">
    <property type="term" value="P:proteolysis"/>
    <property type="evidence" value="ECO:0007669"/>
    <property type="project" value="InterPro"/>
</dbReference>
<dbReference type="PANTHER" id="PTHR24256">
    <property type="entry name" value="TRYPTASE-RELATED"/>
    <property type="match status" value="1"/>
</dbReference>